<reference evidence="3" key="1">
    <citation type="submission" date="2020-10" db="EMBL/GenBank/DDBJ databases">
        <authorList>
            <person name="Gilroy R."/>
        </authorList>
    </citation>
    <scope>NUCLEOTIDE SEQUENCE</scope>
    <source>
        <strain evidence="3">ChiSjej3B21-11622</strain>
    </source>
</reference>
<dbReference type="Pfam" id="PF09826">
    <property type="entry name" value="Beta_propel"/>
    <property type="match status" value="1"/>
</dbReference>
<dbReference type="Proteomes" id="UP000886886">
    <property type="component" value="Unassembled WGS sequence"/>
</dbReference>
<sequence length="683" mass="75280">MDDQRLLEKLKEKAEETKAPDSLSPERMEERLKEYPMRKQRRLPIRQLGLGTAAVLCLLLLWNVGRTGSLEETVKVQQNPPESGEMPGDESHTEGGSEEDGNLTEMEESEGDGKWDSGKEEGAKDRDLTKDEGSETGKNSAEVQAESGNLPGVEGQAAQHARMISTAETDGQGEAVSVEEDSYAVNAGGMSASTSLEASGNGAGDKIQTDGGFLYRLCTDGRIRILSLQDMEEVTSLSVGGEQEKAEEIYVKGDRMLVVTVGTPEDLTEGGEGFETAEKSYVTIYLYDISDVEHPSLHGSIMGEGNYWASWAKGDYFYMICRRTATIEERSDELQKIGGSIILLEKDGTQTEESAGGTAPPIRFPMTSGIQDYLEISSICLTDGNLQTDVENYMDVEGEGHMFAGEDHFYLTMTKDLENGEETQITKYSYQDGIVKREGQAEVSGGVDDDAFLDEEKGFFRVITNSREGMEANLYILDEEMKLCGKRKDLAAGTLVTAAVYVGDQVYFSTSQGEGGLSAMDLSDPEHPREMTEQKRMSGYSMLRQYGETLLLAIKAAGEEENLELSLSMFDISGQGETKEDQVTLRDVGEVPFLENSKGLMTDGERKLIGFAVQERYYVFSYGEDRFVEELAWELEEGIDADDVRGFASGERFYVTAGELVWAFDMEHGFEAVESGTEPEKIH</sequence>
<feature type="region of interest" description="Disordered" evidence="1">
    <location>
        <begin position="74"/>
        <end position="161"/>
    </location>
</feature>
<evidence type="ECO:0000256" key="2">
    <source>
        <dbReference type="SAM" id="Phobius"/>
    </source>
</evidence>
<feature type="region of interest" description="Disordered" evidence="1">
    <location>
        <begin position="1"/>
        <end position="35"/>
    </location>
</feature>
<keyword evidence="2" id="KW-0472">Membrane</keyword>
<reference evidence="3" key="2">
    <citation type="journal article" date="2021" name="PeerJ">
        <title>Extensive microbial diversity within the chicken gut microbiome revealed by metagenomics and culture.</title>
        <authorList>
            <person name="Gilroy R."/>
            <person name="Ravi A."/>
            <person name="Getino M."/>
            <person name="Pursley I."/>
            <person name="Horton D.L."/>
            <person name="Alikhan N.F."/>
            <person name="Baker D."/>
            <person name="Gharbi K."/>
            <person name="Hall N."/>
            <person name="Watson M."/>
            <person name="Adriaenssens E.M."/>
            <person name="Foster-Nyarko E."/>
            <person name="Jarju S."/>
            <person name="Secka A."/>
            <person name="Antonio M."/>
            <person name="Oren A."/>
            <person name="Chaudhuri R.R."/>
            <person name="La Ragione R."/>
            <person name="Hildebrand F."/>
            <person name="Pallen M.J."/>
        </authorList>
    </citation>
    <scope>NUCLEOTIDE SEQUENCE</scope>
    <source>
        <strain evidence="3">ChiSjej3B21-11622</strain>
    </source>
</reference>
<accession>A0A9D1D1M4</accession>
<gene>
    <name evidence="3" type="ORF">IAB26_14370</name>
</gene>
<proteinExistence type="predicted"/>
<organism evidence="3 4">
    <name type="scientific">Candidatus Limivivens merdigallinarum</name>
    <dbReference type="NCBI Taxonomy" id="2840859"/>
    <lineage>
        <taxon>Bacteria</taxon>
        <taxon>Bacillati</taxon>
        <taxon>Bacillota</taxon>
        <taxon>Clostridia</taxon>
        <taxon>Lachnospirales</taxon>
        <taxon>Lachnospiraceae</taxon>
        <taxon>Lachnospiraceae incertae sedis</taxon>
        <taxon>Candidatus Limivivens</taxon>
    </lineage>
</organism>
<dbReference type="InterPro" id="IPR019198">
    <property type="entry name" value="Beta_propeller_containing"/>
</dbReference>
<keyword evidence="2" id="KW-1133">Transmembrane helix</keyword>
<evidence type="ECO:0000256" key="1">
    <source>
        <dbReference type="SAM" id="MobiDB-lite"/>
    </source>
</evidence>
<protein>
    <submittedName>
        <fullName evidence="3">Beta-propeller domain-containing protein</fullName>
    </submittedName>
</protein>
<feature type="transmembrane region" description="Helical" evidence="2">
    <location>
        <begin position="48"/>
        <end position="65"/>
    </location>
</feature>
<comment type="caution">
    <text evidence="3">The sequence shown here is derived from an EMBL/GenBank/DDBJ whole genome shotgun (WGS) entry which is preliminary data.</text>
</comment>
<name>A0A9D1D1M4_9FIRM</name>
<dbReference type="AlphaFoldDB" id="A0A9D1D1M4"/>
<feature type="compositionally biased region" description="Acidic residues" evidence="1">
    <location>
        <begin position="96"/>
        <end position="110"/>
    </location>
</feature>
<evidence type="ECO:0000313" key="4">
    <source>
        <dbReference type="Proteomes" id="UP000886886"/>
    </source>
</evidence>
<dbReference type="EMBL" id="DVFT01000210">
    <property type="protein sequence ID" value="HIQ97731.1"/>
    <property type="molecule type" value="Genomic_DNA"/>
</dbReference>
<evidence type="ECO:0000313" key="3">
    <source>
        <dbReference type="EMBL" id="HIQ97731.1"/>
    </source>
</evidence>
<keyword evidence="2" id="KW-0812">Transmembrane</keyword>
<feature type="compositionally biased region" description="Basic and acidic residues" evidence="1">
    <location>
        <begin position="111"/>
        <end position="135"/>
    </location>
</feature>